<organism evidence="2 3">
    <name type="scientific">Strongyloides stercoralis</name>
    <name type="common">Threadworm</name>
    <dbReference type="NCBI Taxonomy" id="6248"/>
    <lineage>
        <taxon>Eukaryota</taxon>
        <taxon>Metazoa</taxon>
        <taxon>Ecdysozoa</taxon>
        <taxon>Nematoda</taxon>
        <taxon>Chromadorea</taxon>
        <taxon>Rhabditida</taxon>
        <taxon>Tylenchina</taxon>
        <taxon>Panagrolaimomorpha</taxon>
        <taxon>Strongyloidoidea</taxon>
        <taxon>Strongyloididae</taxon>
        <taxon>Strongyloides</taxon>
    </lineage>
</organism>
<sequence>MLEETETIDATELFPIPKLHSTNKEENDLLEQLEVQKKRVELTNNFPREVGIRILESTKNDLKIIYKDSKKFTHIRKMIKSFYKDTVISKMKELSEDEIITDIDDPRFNFYPIFSDEEVKEEDEIVNNDTVEKKKWDSYELIEIINIKEDQKGITFEDIFTKKRVGPNVSQVLIEDPYLHTKEQIRVLYQFILAMRFTFGEFSQIKVRTKKPSGVSTIYSHFREKYPNYTKDQILEIEHNMVVKNLTYLKVQCNKKNIDFDYSFEQHMHDRVILFNSGKMATLGRGLSIYRMHSYKNALPWNTLPCKECRIQIFCLKGFDVGRHDIFNISV</sequence>
<dbReference type="Proteomes" id="UP000035681">
    <property type="component" value="Unplaced"/>
</dbReference>
<reference evidence="3" key="1">
    <citation type="submission" date="2024-02" db="UniProtKB">
        <authorList>
            <consortium name="WormBaseParasite"/>
        </authorList>
    </citation>
    <scope>IDENTIFICATION</scope>
</reference>
<protein>
    <submittedName>
        <fullName evidence="3">MIT_C domain-containing protein</fullName>
    </submittedName>
</protein>
<name>A0AAF5CQ89_STRER</name>
<keyword evidence="2" id="KW-1185">Reference proteome</keyword>
<accession>A0AAF5CQ89</accession>
<evidence type="ECO:0000313" key="3">
    <source>
        <dbReference type="WBParaSite" id="TCONS_00000110.p1"/>
    </source>
</evidence>
<dbReference type="Gene3D" id="3.30.870.30">
    <property type="entry name" value="MITD, C-terminal phospholipase D-like domain"/>
    <property type="match status" value="1"/>
</dbReference>
<proteinExistence type="predicted"/>
<dbReference type="AlphaFoldDB" id="A0AAF5CQ89"/>
<evidence type="ECO:0000313" key="2">
    <source>
        <dbReference type="Proteomes" id="UP000035681"/>
    </source>
</evidence>
<dbReference type="Pfam" id="PF16565">
    <property type="entry name" value="MIT_C"/>
    <property type="match status" value="1"/>
</dbReference>
<feature type="domain" description="MITD1 C-terminal phospholipase D-like" evidence="1">
    <location>
        <begin position="241"/>
        <end position="310"/>
    </location>
</feature>
<evidence type="ECO:0000259" key="1">
    <source>
        <dbReference type="Pfam" id="PF16565"/>
    </source>
</evidence>
<dbReference type="WBParaSite" id="TCONS_00000110.p1">
    <property type="protein sequence ID" value="TCONS_00000110.p1"/>
    <property type="gene ID" value="XLOC_000119"/>
</dbReference>
<dbReference type="InterPro" id="IPR038113">
    <property type="entry name" value="MITD1_C_sf"/>
</dbReference>
<dbReference type="InterPro" id="IPR032341">
    <property type="entry name" value="MITD1_C"/>
</dbReference>